<name>K6FQV6_9BACT</name>
<evidence type="ECO:0000313" key="2">
    <source>
        <dbReference type="EMBL" id="EKO40947.1"/>
    </source>
</evidence>
<gene>
    <name evidence="2" type="ORF">B193_0318</name>
</gene>
<keyword evidence="1" id="KW-1133">Transmembrane helix</keyword>
<feature type="transmembrane region" description="Helical" evidence="1">
    <location>
        <begin position="284"/>
        <end position="302"/>
    </location>
</feature>
<feature type="transmembrane region" description="Helical" evidence="1">
    <location>
        <begin position="204"/>
        <end position="223"/>
    </location>
</feature>
<comment type="caution">
    <text evidence="2">The sequence shown here is derived from an EMBL/GenBank/DDBJ whole genome shotgun (WGS) entry which is preliminary data.</text>
</comment>
<evidence type="ECO:0008006" key="4">
    <source>
        <dbReference type="Google" id="ProtNLM"/>
    </source>
</evidence>
<keyword evidence="1" id="KW-0472">Membrane</keyword>
<protein>
    <recommendedName>
        <fullName evidence="4">Glycosyltransferase RgtA/B/C/D-like domain-containing protein</fullName>
    </recommendedName>
</protein>
<proteinExistence type="predicted"/>
<feature type="transmembrane region" description="Helical" evidence="1">
    <location>
        <begin position="87"/>
        <end position="105"/>
    </location>
</feature>
<keyword evidence="1" id="KW-0812">Transmembrane</keyword>
<feature type="transmembrane region" description="Helical" evidence="1">
    <location>
        <begin position="254"/>
        <end position="272"/>
    </location>
</feature>
<feature type="transmembrane region" description="Helical" evidence="1">
    <location>
        <begin position="56"/>
        <end position="75"/>
    </location>
</feature>
<dbReference type="EMBL" id="ALAO01000036">
    <property type="protein sequence ID" value="EKO40947.1"/>
    <property type="molecule type" value="Genomic_DNA"/>
</dbReference>
<evidence type="ECO:0000313" key="3">
    <source>
        <dbReference type="Proteomes" id="UP000006272"/>
    </source>
</evidence>
<sequence length="627" mass="68319">MVVGDLASGLLAEVCIALEYLQSSAVNALIDGREAVKIWLLTQGCSLYPNMQDYPFLVTLYTPLYHCLAAAIAVLGMGNNVAVAAHLVSYAGWLGLLGVMVWIIHRQAQSLFFALTVPLAFAVSPYLTRYLVHIRPDLLAWCFAFAAVGLFAAKPQTEDTSWPVGTALLLTAALFTKQQSMAVCCGLATAFVVQGIRFGQCLRLTLLVGGISCAIVLALQWATDGTFLVHTLWYPAKLAADPSVTHLGNAWPRFASFVRAYWGLIVICLLGLTDGLRRRRLHLFDWLALVHVPFLVKLVSTWGADNNYFIGMLIILTLRAGVFLAELATAKPAWQRAMAYGLLLGLLPMHPIIGERTCVAFSSSVPNELETLLKEAGDGPILINAEGAAPLLASRGQQLRFFDGTETQFFEKVGMWSFNRSRMAADIANCRFPTIILAPTFIDPEVLLAVNGTYFLSQKVSLYSIYRPRPGKHYALAEPGRPAENVRPNSVVSLVRSQGLEAGSEFGARFTGRAEKGEKGEKGEAIYAVAADKSVQTARLVCYPKVSHLGQDSWIEVAWSNDGVLYHPFLRYEGSASDNATALFEPRLEGAFSPKSAEFAIRLTLSGSAKLWSGDNAPMLLSLDYGP</sequence>
<evidence type="ECO:0000256" key="1">
    <source>
        <dbReference type="SAM" id="Phobius"/>
    </source>
</evidence>
<dbReference type="PATRIC" id="fig|1206767.3.peg.295"/>
<feature type="transmembrane region" description="Helical" evidence="1">
    <location>
        <begin position="308"/>
        <end position="325"/>
    </location>
</feature>
<feature type="transmembrane region" description="Helical" evidence="1">
    <location>
        <begin position="111"/>
        <end position="131"/>
    </location>
</feature>
<dbReference type="Proteomes" id="UP000006272">
    <property type="component" value="Unassembled WGS sequence"/>
</dbReference>
<accession>K6FQV6</accession>
<dbReference type="AlphaFoldDB" id="K6FQV6"/>
<organism evidence="2 3">
    <name type="scientific">Solidesulfovibrio magneticus str. Maddingley MBC34</name>
    <dbReference type="NCBI Taxonomy" id="1206767"/>
    <lineage>
        <taxon>Bacteria</taxon>
        <taxon>Pseudomonadati</taxon>
        <taxon>Thermodesulfobacteriota</taxon>
        <taxon>Desulfovibrionia</taxon>
        <taxon>Desulfovibrionales</taxon>
        <taxon>Desulfovibrionaceae</taxon>
        <taxon>Solidesulfovibrio</taxon>
    </lineage>
</organism>
<reference evidence="2 3" key="1">
    <citation type="submission" date="2012-07" db="EMBL/GenBank/DDBJ databases">
        <title>Draft genome sequence of Desulfovibrio magneticus str. Maddingley MBC34 obtained from a metagenomic sequence of a methanogenic enrichment isolated from coal-seam formation water in Victoria, Australia.</title>
        <authorList>
            <person name="Greenfield P."/>
            <person name="Hendry P."/>
            <person name="Li D."/>
            <person name="Rosewarne C.P."/>
            <person name="Tran-Dinh N."/>
            <person name="Elbourne L.D.H."/>
            <person name="Paulsen I.T."/>
            <person name="Midgley D.J."/>
        </authorList>
    </citation>
    <scope>NUCLEOTIDE SEQUENCE [LARGE SCALE GENOMIC DNA]</scope>
    <source>
        <strain evidence="3">Maddingley MBC34</strain>
    </source>
</reference>
<feature type="transmembrane region" description="Helical" evidence="1">
    <location>
        <begin position="337"/>
        <end position="354"/>
    </location>
</feature>